<gene>
    <name evidence="1" type="ORF">SH601_04125</name>
</gene>
<protein>
    <submittedName>
        <fullName evidence="1">Sugar kinase</fullName>
    </submittedName>
</protein>
<keyword evidence="1" id="KW-0808">Transferase</keyword>
<keyword evidence="1" id="KW-0418">Kinase</keyword>
<reference evidence="1" key="1">
    <citation type="submission" date="2023-11" db="EMBL/GenBank/DDBJ databases">
        <title>Gracilibacillus pellucida a moderately halophilic bacterium isolated from saline soil in Xinjiang province.</title>
        <authorList>
            <person name="Zhang Z."/>
            <person name="Tan F."/>
            <person name="Wang Y."/>
            <person name="Xia M."/>
        </authorList>
    </citation>
    <scope>NUCLEOTIDE SEQUENCE</scope>
    <source>
        <strain evidence="1">S3-1-1</strain>
    </source>
</reference>
<name>A0ACC6M2U1_9BACI</name>
<accession>A0ACC6M2U1</accession>
<evidence type="ECO:0000313" key="1">
    <source>
        <dbReference type="EMBL" id="MDX8045167.1"/>
    </source>
</evidence>
<organism evidence="1 2">
    <name type="scientific">Gracilibacillus pellucidus</name>
    <dbReference type="NCBI Taxonomy" id="3095368"/>
    <lineage>
        <taxon>Bacteria</taxon>
        <taxon>Bacillati</taxon>
        <taxon>Bacillota</taxon>
        <taxon>Bacilli</taxon>
        <taxon>Bacillales</taxon>
        <taxon>Bacillaceae</taxon>
        <taxon>Gracilibacillus</taxon>
    </lineage>
</organism>
<evidence type="ECO:0000313" key="2">
    <source>
        <dbReference type="Proteomes" id="UP001277972"/>
    </source>
</evidence>
<sequence>MNVLTFGEMLLRLTTDPAVRLQQTNQFDFYYGGAEANVAVSLANLGIESKYVTKVPNNQIGQACARYLQSNRVDATSVLYGGDRLGIYFVEAGIGNRSSEVVYDRKFSSFANLQVTEIDWDRLLEDVDLFHTTGITLALSEELRHITKEAMQVARSKGVKISFDFNYRSKLWSQEEASVAIQDVLPFVDIAFCNDMDAKYLLNIGEQADLASYYTQIQYRYPNIELFASTTRKVGTASHHSLQGNLFMKGFLEKSAQFTINPVIDRIGGGDAYAAGILYGYLHNWSEEKMASFAIANAVLKHTIRGDGNIFSAEEVESYRVSSNKEISR</sequence>
<proteinExistence type="predicted"/>
<dbReference type="EMBL" id="JAWZSR010000002">
    <property type="protein sequence ID" value="MDX8045167.1"/>
    <property type="molecule type" value="Genomic_DNA"/>
</dbReference>
<dbReference type="Proteomes" id="UP001277972">
    <property type="component" value="Unassembled WGS sequence"/>
</dbReference>
<comment type="caution">
    <text evidence="1">The sequence shown here is derived from an EMBL/GenBank/DDBJ whole genome shotgun (WGS) entry which is preliminary data.</text>
</comment>
<keyword evidence="2" id="KW-1185">Reference proteome</keyword>